<comment type="caution">
    <text evidence="1">The sequence shown here is derived from an EMBL/GenBank/DDBJ whole genome shotgun (WGS) entry which is preliminary data.</text>
</comment>
<sequence length="36" mass="4104">MTFYSSNVIIFLVVSKTKITNPIWNAEVSELADEQD</sequence>
<dbReference type="EMBL" id="AAVP02000015">
    <property type="protein sequence ID" value="EDK23452.1"/>
    <property type="molecule type" value="Genomic_DNA"/>
</dbReference>
<evidence type="ECO:0000313" key="2">
    <source>
        <dbReference type="Proteomes" id="UP000003577"/>
    </source>
</evidence>
<proteinExistence type="predicted"/>
<dbReference type="PaxDb" id="411460-RUMTOR_02448"/>
<dbReference type="Proteomes" id="UP000003577">
    <property type="component" value="Unassembled WGS sequence"/>
</dbReference>
<protein>
    <submittedName>
        <fullName evidence="1">Uncharacterized protein</fullName>
    </submittedName>
</protein>
<dbReference type="AlphaFoldDB" id="A5KQB0"/>
<reference evidence="1 2" key="2">
    <citation type="submission" date="2007-04" db="EMBL/GenBank/DDBJ databases">
        <title>Draft genome sequence of Ruminococcus torques (ATCC 27756).</title>
        <authorList>
            <person name="Sudarsanam P."/>
            <person name="Ley R."/>
            <person name="Guruge J."/>
            <person name="Turnbaugh P.J."/>
            <person name="Mahowald M."/>
            <person name="Liep D."/>
            <person name="Gordon J."/>
        </authorList>
    </citation>
    <scope>NUCLEOTIDE SEQUENCE [LARGE SCALE GENOMIC DNA]</scope>
    <source>
        <strain evidence="1 2">ATCC 27756</strain>
    </source>
</reference>
<gene>
    <name evidence="1" type="ORF">RUMTOR_02448</name>
</gene>
<dbReference type="HOGENOM" id="CLU_3358272_0_0_9"/>
<accession>A5KQB0</accession>
<name>A5KQB0_9FIRM</name>
<evidence type="ECO:0000313" key="1">
    <source>
        <dbReference type="EMBL" id="EDK23452.1"/>
    </source>
</evidence>
<organism evidence="1 2">
    <name type="scientific">[Ruminococcus] torques ATCC 27756</name>
    <dbReference type="NCBI Taxonomy" id="411460"/>
    <lineage>
        <taxon>Bacteria</taxon>
        <taxon>Bacillati</taxon>
        <taxon>Bacillota</taxon>
        <taxon>Clostridia</taxon>
        <taxon>Lachnospirales</taxon>
        <taxon>Lachnospiraceae</taxon>
        <taxon>Mediterraneibacter</taxon>
    </lineage>
</organism>
<reference evidence="1 2" key="1">
    <citation type="submission" date="2007-03" db="EMBL/GenBank/DDBJ databases">
        <authorList>
            <person name="Fulton L."/>
            <person name="Clifton S."/>
            <person name="Fulton B."/>
            <person name="Xu J."/>
            <person name="Minx P."/>
            <person name="Pepin K.H."/>
            <person name="Johnson M."/>
            <person name="Thiruvilangam P."/>
            <person name="Bhonagiri V."/>
            <person name="Nash W.E."/>
            <person name="Mardis E.R."/>
            <person name="Wilson R.K."/>
        </authorList>
    </citation>
    <scope>NUCLEOTIDE SEQUENCE [LARGE SCALE GENOMIC DNA]</scope>
    <source>
        <strain evidence="1 2">ATCC 27756</strain>
    </source>
</reference>